<dbReference type="EMBL" id="JBHSDS010000002">
    <property type="protein sequence ID" value="MFC4356621.1"/>
    <property type="molecule type" value="Genomic_DNA"/>
</dbReference>
<proteinExistence type="predicted"/>
<evidence type="ECO:0000313" key="4">
    <source>
        <dbReference type="Proteomes" id="UP001595921"/>
    </source>
</evidence>
<feature type="transmembrane region" description="Helical" evidence="2">
    <location>
        <begin position="176"/>
        <end position="197"/>
    </location>
</feature>
<evidence type="ECO:0000256" key="2">
    <source>
        <dbReference type="SAM" id="Phobius"/>
    </source>
</evidence>
<keyword evidence="2" id="KW-1133">Transmembrane helix</keyword>
<name>A0ABD5P6U1_9EURY</name>
<evidence type="ECO:0000313" key="3">
    <source>
        <dbReference type="EMBL" id="MFC4356621.1"/>
    </source>
</evidence>
<dbReference type="Proteomes" id="UP001595921">
    <property type="component" value="Unassembled WGS sequence"/>
</dbReference>
<dbReference type="Pfam" id="PF24368">
    <property type="entry name" value="DUF7524"/>
    <property type="match status" value="1"/>
</dbReference>
<protein>
    <submittedName>
        <fullName evidence="3">Uncharacterized protein</fullName>
    </submittedName>
</protein>
<dbReference type="RefSeq" id="WP_267625058.1">
    <property type="nucleotide sequence ID" value="NZ_JAODIW010000010.1"/>
</dbReference>
<comment type="caution">
    <text evidence="3">The sequence shown here is derived from an EMBL/GenBank/DDBJ whole genome shotgun (WGS) entry which is preliminary data.</text>
</comment>
<gene>
    <name evidence="3" type="ORF">ACFO0N_01520</name>
</gene>
<feature type="region of interest" description="Disordered" evidence="1">
    <location>
        <begin position="108"/>
        <end position="142"/>
    </location>
</feature>
<keyword evidence="2" id="KW-0472">Membrane</keyword>
<keyword evidence="2" id="KW-0812">Transmembrane</keyword>
<accession>A0ABD5P6U1</accession>
<reference evidence="3 4" key="1">
    <citation type="journal article" date="2019" name="Int. J. Syst. Evol. Microbiol.">
        <title>The Global Catalogue of Microorganisms (GCM) 10K type strain sequencing project: providing services to taxonomists for standard genome sequencing and annotation.</title>
        <authorList>
            <consortium name="The Broad Institute Genomics Platform"/>
            <consortium name="The Broad Institute Genome Sequencing Center for Infectious Disease"/>
            <person name="Wu L."/>
            <person name="Ma J."/>
        </authorList>
    </citation>
    <scope>NUCLEOTIDE SEQUENCE [LARGE SCALE GENOMIC DNA]</scope>
    <source>
        <strain evidence="3 4">CGMCC 1.12553</strain>
    </source>
</reference>
<dbReference type="InterPro" id="IPR055946">
    <property type="entry name" value="DUF7524"/>
</dbReference>
<evidence type="ECO:0000256" key="1">
    <source>
        <dbReference type="SAM" id="MobiDB-lite"/>
    </source>
</evidence>
<dbReference type="AlphaFoldDB" id="A0ABD5P6U1"/>
<sequence length="198" mass="21045">MSEPLSVALNRDRLHDIDVRERYAAGGPFVVELTNHGEAMHVHLHLDDRLSEVAELAANNHYVEEGDTVTVEVGANPRSEPLTGKLKVVTGYGAQTAYVDVTVEEHAPSKSPIEVDEDLARPQRRTQSTRNRSRNRNGSGLDGLREEYAGGTLAVAGVGVLLLLALLGVGLVVDGALVLVAVGMVVGALLVAAAVMLR</sequence>
<feature type="transmembrane region" description="Helical" evidence="2">
    <location>
        <begin position="148"/>
        <end position="170"/>
    </location>
</feature>
<organism evidence="3 4">
    <name type="scientific">Halobium salinum</name>
    <dbReference type="NCBI Taxonomy" id="1364940"/>
    <lineage>
        <taxon>Archaea</taxon>
        <taxon>Methanobacteriati</taxon>
        <taxon>Methanobacteriota</taxon>
        <taxon>Stenosarchaea group</taxon>
        <taxon>Halobacteria</taxon>
        <taxon>Halobacteriales</taxon>
        <taxon>Haloferacaceae</taxon>
        <taxon>Halobium</taxon>
    </lineage>
</organism>
<keyword evidence="4" id="KW-1185">Reference proteome</keyword>